<comment type="similarity">
    <text evidence="1 6 7">Belongs to the universal ribosomal protein uS17 family.</text>
</comment>
<evidence type="ECO:0000256" key="6">
    <source>
        <dbReference type="HAMAP-Rule" id="MF_01345"/>
    </source>
</evidence>
<evidence type="ECO:0000256" key="1">
    <source>
        <dbReference type="ARBA" id="ARBA00010254"/>
    </source>
</evidence>
<evidence type="ECO:0000313" key="9">
    <source>
        <dbReference type="EMBL" id="QDT37515.1"/>
    </source>
</evidence>
<dbReference type="PROSITE" id="PS00056">
    <property type="entry name" value="RIBOSOMAL_S17"/>
    <property type="match status" value="1"/>
</dbReference>
<dbReference type="CDD" id="cd00364">
    <property type="entry name" value="Ribosomal_uS17"/>
    <property type="match status" value="1"/>
</dbReference>
<accession>A0A517R0T5</accession>
<feature type="region of interest" description="Disordered" evidence="8">
    <location>
        <begin position="84"/>
        <end position="125"/>
    </location>
</feature>
<dbReference type="InterPro" id="IPR012340">
    <property type="entry name" value="NA-bd_OB-fold"/>
</dbReference>
<dbReference type="InterPro" id="IPR000266">
    <property type="entry name" value="Ribosomal_uS17"/>
</dbReference>
<dbReference type="HAMAP" id="MF_01345_B">
    <property type="entry name" value="Ribosomal_uS17_B"/>
    <property type="match status" value="1"/>
</dbReference>
<dbReference type="GO" id="GO:0022627">
    <property type="term" value="C:cytosolic small ribosomal subunit"/>
    <property type="evidence" value="ECO:0007669"/>
    <property type="project" value="UniProtKB-UniRule"/>
</dbReference>
<dbReference type="NCBIfam" id="TIGR03635">
    <property type="entry name" value="uS17_bact"/>
    <property type="match status" value="1"/>
</dbReference>
<evidence type="ECO:0000313" key="10">
    <source>
        <dbReference type="Proteomes" id="UP000317318"/>
    </source>
</evidence>
<dbReference type="GO" id="GO:0006412">
    <property type="term" value="P:translation"/>
    <property type="evidence" value="ECO:0007669"/>
    <property type="project" value="UniProtKB-UniRule"/>
</dbReference>
<dbReference type="PRINTS" id="PR00973">
    <property type="entry name" value="RIBOSOMALS17"/>
</dbReference>
<protein>
    <recommendedName>
        <fullName evidence="6">Small ribosomal subunit protein uS17</fullName>
    </recommendedName>
</protein>
<dbReference type="GO" id="GO:0019843">
    <property type="term" value="F:rRNA binding"/>
    <property type="evidence" value="ECO:0007669"/>
    <property type="project" value="UniProtKB-UniRule"/>
</dbReference>
<dbReference type="Proteomes" id="UP000317318">
    <property type="component" value="Chromosome"/>
</dbReference>
<comment type="function">
    <text evidence="6">One of the primary rRNA binding proteins, it binds specifically to the 5'-end of 16S ribosomal RNA.</text>
</comment>
<dbReference type="OrthoDB" id="9811714at2"/>
<dbReference type="NCBIfam" id="NF004123">
    <property type="entry name" value="PRK05610.1"/>
    <property type="match status" value="1"/>
</dbReference>
<evidence type="ECO:0000256" key="2">
    <source>
        <dbReference type="ARBA" id="ARBA00022730"/>
    </source>
</evidence>
<dbReference type="InterPro" id="IPR019979">
    <property type="entry name" value="Ribosomal_uS17_CS"/>
</dbReference>
<dbReference type="PANTHER" id="PTHR10744">
    <property type="entry name" value="40S RIBOSOMAL PROTEIN S11 FAMILY MEMBER"/>
    <property type="match status" value="1"/>
</dbReference>
<keyword evidence="5 6" id="KW-0687">Ribonucleoprotein</keyword>
<organism evidence="9 10">
    <name type="scientific">Stratiformator vulcanicus</name>
    <dbReference type="NCBI Taxonomy" id="2527980"/>
    <lineage>
        <taxon>Bacteria</taxon>
        <taxon>Pseudomonadati</taxon>
        <taxon>Planctomycetota</taxon>
        <taxon>Planctomycetia</taxon>
        <taxon>Planctomycetales</taxon>
        <taxon>Planctomycetaceae</taxon>
        <taxon>Stratiformator</taxon>
    </lineage>
</organism>
<comment type="subunit">
    <text evidence="6">Part of the 30S ribosomal subunit.</text>
</comment>
<dbReference type="KEGG" id="svp:Pan189_18950"/>
<proteinExistence type="inferred from homology"/>
<dbReference type="GO" id="GO:0003735">
    <property type="term" value="F:structural constituent of ribosome"/>
    <property type="evidence" value="ECO:0007669"/>
    <property type="project" value="UniProtKB-UniRule"/>
</dbReference>
<evidence type="ECO:0000256" key="5">
    <source>
        <dbReference type="ARBA" id="ARBA00023274"/>
    </source>
</evidence>
<evidence type="ECO:0000256" key="3">
    <source>
        <dbReference type="ARBA" id="ARBA00022884"/>
    </source>
</evidence>
<dbReference type="PANTHER" id="PTHR10744:SF1">
    <property type="entry name" value="SMALL RIBOSOMAL SUBUNIT PROTEIN US17M"/>
    <property type="match status" value="1"/>
</dbReference>
<dbReference type="AlphaFoldDB" id="A0A517R0T5"/>
<dbReference type="EMBL" id="CP036268">
    <property type="protein sequence ID" value="QDT37515.1"/>
    <property type="molecule type" value="Genomic_DNA"/>
</dbReference>
<keyword evidence="10" id="KW-1185">Reference proteome</keyword>
<evidence type="ECO:0000256" key="7">
    <source>
        <dbReference type="RuleBase" id="RU003872"/>
    </source>
</evidence>
<dbReference type="SUPFAM" id="SSF50249">
    <property type="entry name" value="Nucleic acid-binding proteins"/>
    <property type="match status" value="1"/>
</dbReference>
<sequence>MRRTLRGIVKSDKNLKTRRVEVERRFRHPKYGKIVKGRTVCHVHDENNDSQMGDLVEIIESRPLSKLKRWELVKVVREGERTERVDVSTAVIEETKENKTTPEVSGDEVTEEQPAAEAPQADESE</sequence>
<dbReference type="Gene3D" id="2.40.50.140">
    <property type="entry name" value="Nucleic acid-binding proteins"/>
    <property type="match status" value="1"/>
</dbReference>
<name>A0A517R0T5_9PLAN</name>
<evidence type="ECO:0000256" key="4">
    <source>
        <dbReference type="ARBA" id="ARBA00022980"/>
    </source>
</evidence>
<keyword evidence="3 6" id="KW-0694">RNA-binding</keyword>
<evidence type="ECO:0000256" key="8">
    <source>
        <dbReference type="SAM" id="MobiDB-lite"/>
    </source>
</evidence>
<reference evidence="9 10" key="1">
    <citation type="submission" date="2019-02" db="EMBL/GenBank/DDBJ databases">
        <title>Deep-cultivation of Planctomycetes and their phenomic and genomic characterization uncovers novel biology.</title>
        <authorList>
            <person name="Wiegand S."/>
            <person name="Jogler M."/>
            <person name="Boedeker C."/>
            <person name="Pinto D."/>
            <person name="Vollmers J."/>
            <person name="Rivas-Marin E."/>
            <person name="Kohn T."/>
            <person name="Peeters S.H."/>
            <person name="Heuer A."/>
            <person name="Rast P."/>
            <person name="Oberbeckmann S."/>
            <person name="Bunk B."/>
            <person name="Jeske O."/>
            <person name="Meyerdierks A."/>
            <person name="Storesund J.E."/>
            <person name="Kallscheuer N."/>
            <person name="Luecker S."/>
            <person name="Lage O.M."/>
            <person name="Pohl T."/>
            <person name="Merkel B.J."/>
            <person name="Hornburger P."/>
            <person name="Mueller R.-W."/>
            <person name="Bruemmer F."/>
            <person name="Labrenz M."/>
            <person name="Spormann A.M."/>
            <person name="Op den Camp H."/>
            <person name="Overmann J."/>
            <person name="Amann R."/>
            <person name="Jetten M.S.M."/>
            <person name="Mascher T."/>
            <person name="Medema M.H."/>
            <person name="Devos D.P."/>
            <person name="Kaster A.-K."/>
            <person name="Ovreas L."/>
            <person name="Rohde M."/>
            <person name="Galperin M.Y."/>
            <person name="Jogler C."/>
        </authorList>
    </citation>
    <scope>NUCLEOTIDE SEQUENCE [LARGE SCALE GENOMIC DNA]</scope>
    <source>
        <strain evidence="9 10">Pan189</strain>
    </source>
</reference>
<dbReference type="InterPro" id="IPR019984">
    <property type="entry name" value="Ribosomal_uS17_bact/chlr"/>
</dbReference>
<gene>
    <name evidence="6 9" type="primary">rpsQ</name>
    <name evidence="9" type="ORF">Pan189_18950</name>
</gene>
<keyword evidence="4 6" id="KW-0689">Ribosomal protein</keyword>
<dbReference type="Pfam" id="PF00366">
    <property type="entry name" value="Ribosomal_S17"/>
    <property type="match status" value="1"/>
</dbReference>
<keyword evidence="2 6" id="KW-0699">rRNA-binding</keyword>
<dbReference type="RefSeq" id="WP_145363624.1">
    <property type="nucleotide sequence ID" value="NZ_CP036268.1"/>
</dbReference>